<keyword evidence="3" id="KW-1185">Reference proteome</keyword>
<sequence>MSNGEPRDFNHLTAEERFFVAQNRLASTSGLMVEVIRLNEQKQALWASEAIRNMIGETHNEPVGPPDTLILTVINYEIVQVCRLWDKFDAHGFGLPTIAALLNADDVLPLIQRRLEAQSLLRNSNGAGFGILGQLGSLTEESSTQEQRQGPDVKELMESAEQAIKDVARVAELPAMQRLRNYRDKNIAHPIYRTRAEISKRLQGKEKGIGDVATADLNSVIDRTVSIMTTLERAILPNPHDYEVRRSEVRDEARGFYSRISYTPRS</sequence>
<dbReference type="InterPro" id="IPR040704">
    <property type="entry name" value="HEPN_AbiU2"/>
</dbReference>
<evidence type="ECO:0000259" key="1">
    <source>
        <dbReference type="Pfam" id="PF18734"/>
    </source>
</evidence>
<reference evidence="2" key="1">
    <citation type="submission" date="2022-08" db="EMBL/GenBank/DDBJ databases">
        <title>Microvirga terrae sp. nov., isolated from soil.</title>
        <authorList>
            <person name="Kim K.H."/>
            <person name="Seo Y.L."/>
            <person name="Kim J.M."/>
            <person name="Lee J.K."/>
            <person name="Han D.M."/>
            <person name="Jeon C.O."/>
        </authorList>
    </citation>
    <scope>NUCLEOTIDE SEQUENCE</scope>
    <source>
        <strain evidence="2">R24</strain>
    </source>
</reference>
<proteinExistence type="predicted"/>
<dbReference type="Proteomes" id="UP001017257">
    <property type="component" value="Chromosome"/>
</dbReference>
<gene>
    <name evidence="2" type="ORF">HPT29_024115</name>
</gene>
<dbReference type="Pfam" id="PF18734">
    <property type="entry name" value="HEPN_AbiU2"/>
    <property type="match status" value="1"/>
</dbReference>
<name>A0ABY5RRD6_9HYPH</name>
<protein>
    <recommendedName>
        <fullName evidence="1">HEPN AbiU2-like domain-containing protein</fullName>
    </recommendedName>
</protein>
<accession>A0ABY5RRD6</accession>
<evidence type="ECO:0000313" key="2">
    <source>
        <dbReference type="EMBL" id="UVF19469.1"/>
    </source>
</evidence>
<organism evidence="2 3">
    <name type="scientific">Microvirga terrae</name>
    <dbReference type="NCBI Taxonomy" id="2740529"/>
    <lineage>
        <taxon>Bacteria</taxon>
        <taxon>Pseudomonadati</taxon>
        <taxon>Pseudomonadota</taxon>
        <taxon>Alphaproteobacteria</taxon>
        <taxon>Hyphomicrobiales</taxon>
        <taxon>Methylobacteriaceae</taxon>
        <taxon>Microvirga</taxon>
    </lineage>
</organism>
<feature type="domain" description="HEPN AbiU2-like" evidence="1">
    <location>
        <begin position="73"/>
        <end position="254"/>
    </location>
</feature>
<evidence type="ECO:0000313" key="3">
    <source>
        <dbReference type="Proteomes" id="UP001017257"/>
    </source>
</evidence>
<dbReference type="RefSeq" id="WP_173945192.1">
    <property type="nucleotide sequence ID" value="NZ_CP102845.1"/>
</dbReference>
<dbReference type="EMBL" id="CP102845">
    <property type="protein sequence ID" value="UVF19469.1"/>
    <property type="molecule type" value="Genomic_DNA"/>
</dbReference>